<dbReference type="EMBL" id="CM007898">
    <property type="protein sequence ID" value="OTG15118.1"/>
    <property type="molecule type" value="Genomic_DNA"/>
</dbReference>
<accession>A0A251TVG5</accession>
<name>A0A251TVG5_HELAN</name>
<gene>
    <name evidence="2" type="ORF">HannXRQ_Chr09g0256911</name>
    <name evidence="1" type="ORF">HanXRQr2_Chr09g0388381</name>
</gene>
<reference evidence="2" key="2">
    <citation type="submission" date="2017-02" db="EMBL/GenBank/DDBJ databases">
        <title>Sunflower complete genome.</title>
        <authorList>
            <person name="Langlade N."/>
            <person name="Munos S."/>
        </authorList>
    </citation>
    <scope>NUCLEOTIDE SEQUENCE [LARGE SCALE GENOMIC DNA]</scope>
    <source>
        <tissue evidence="2">Leaves</tissue>
    </source>
</reference>
<protein>
    <submittedName>
        <fullName evidence="2">Uncharacterized protein</fullName>
    </submittedName>
</protein>
<evidence type="ECO:0000313" key="3">
    <source>
        <dbReference type="Proteomes" id="UP000215914"/>
    </source>
</evidence>
<dbReference type="Proteomes" id="UP000215914">
    <property type="component" value="Chromosome 9"/>
</dbReference>
<reference evidence="1 3" key="1">
    <citation type="journal article" date="2017" name="Nature">
        <title>The sunflower genome provides insights into oil metabolism, flowering and Asterid evolution.</title>
        <authorList>
            <person name="Badouin H."/>
            <person name="Gouzy J."/>
            <person name="Grassa C.J."/>
            <person name="Murat F."/>
            <person name="Staton S.E."/>
            <person name="Cottret L."/>
            <person name="Lelandais-Briere C."/>
            <person name="Owens G.L."/>
            <person name="Carrere S."/>
            <person name="Mayjonade B."/>
            <person name="Legrand L."/>
            <person name="Gill N."/>
            <person name="Kane N.C."/>
            <person name="Bowers J.E."/>
            <person name="Hubner S."/>
            <person name="Bellec A."/>
            <person name="Berard A."/>
            <person name="Berges H."/>
            <person name="Blanchet N."/>
            <person name="Boniface M.C."/>
            <person name="Brunel D."/>
            <person name="Catrice O."/>
            <person name="Chaidir N."/>
            <person name="Claudel C."/>
            <person name="Donnadieu C."/>
            <person name="Faraut T."/>
            <person name="Fievet G."/>
            <person name="Helmstetter N."/>
            <person name="King M."/>
            <person name="Knapp S.J."/>
            <person name="Lai Z."/>
            <person name="Le Paslier M.C."/>
            <person name="Lippi Y."/>
            <person name="Lorenzon L."/>
            <person name="Mandel J.R."/>
            <person name="Marage G."/>
            <person name="Marchand G."/>
            <person name="Marquand E."/>
            <person name="Bret-Mestries E."/>
            <person name="Morien E."/>
            <person name="Nambeesan S."/>
            <person name="Nguyen T."/>
            <person name="Pegot-Espagnet P."/>
            <person name="Pouilly N."/>
            <person name="Raftis F."/>
            <person name="Sallet E."/>
            <person name="Schiex T."/>
            <person name="Thomas J."/>
            <person name="Vandecasteele C."/>
            <person name="Vares D."/>
            <person name="Vear F."/>
            <person name="Vautrin S."/>
            <person name="Crespi M."/>
            <person name="Mangin B."/>
            <person name="Burke J.M."/>
            <person name="Salse J."/>
            <person name="Munos S."/>
            <person name="Vincourt P."/>
            <person name="Rieseberg L.H."/>
            <person name="Langlade N.B."/>
        </authorList>
    </citation>
    <scope>NUCLEOTIDE SEQUENCE [LARGE SCALE GENOMIC DNA]</scope>
    <source>
        <strain evidence="3">cv. SF193</strain>
        <tissue evidence="1">Leaves</tissue>
    </source>
</reference>
<proteinExistence type="predicted"/>
<sequence>MCSGNRSHSFGFQNFFFVRYFKKSQTQSMLIIETILKTKQDLGWTRYTPRLIYLCCYVTI</sequence>
<reference evidence="1" key="3">
    <citation type="submission" date="2020-06" db="EMBL/GenBank/DDBJ databases">
        <title>Helianthus annuus Genome sequencing and assembly Release 2.</title>
        <authorList>
            <person name="Gouzy J."/>
            <person name="Langlade N."/>
            <person name="Munos S."/>
        </authorList>
    </citation>
    <scope>NUCLEOTIDE SEQUENCE</scope>
    <source>
        <tissue evidence="1">Leaves</tissue>
    </source>
</reference>
<keyword evidence="3" id="KW-1185">Reference proteome</keyword>
<dbReference type="AlphaFoldDB" id="A0A251TVG5"/>
<organism evidence="2 3">
    <name type="scientific">Helianthus annuus</name>
    <name type="common">Common sunflower</name>
    <dbReference type="NCBI Taxonomy" id="4232"/>
    <lineage>
        <taxon>Eukaryota</taxon>
        <taxon>Viridiplantae</taxon>
        <taxon>Streptophyta</taxon>
        <taxon>Embryophyta</taxon>
        <taxon>Tracheophyta</taxon>
        <taxon>Spermatophyta</taxon>
        <taxon>Magnoliopsida</taxon>
        <taxon>eudicotyledons</taxon>
        <taxon>Gunneridae</taxon>
        <taxon>Pentapetalae</taxon>
        <taxon>asterids</taxon>
        <taxon>campanulids</taxon>
        <taxon>Asterales</taxon>
        <taxon>Asteraceae</taxon>
        <taxon>Asteroideae</taxon>
        <taxon>Heliantheae alliance</taxon>
        <taxon>Heliantheae</taxon>
        <taxon>Helianthus</taxon>
    </lineage>
</organism>
<dbReference type="EMBL" id="MNCJ02000324">
    <property type="protein sequence ID" value="KAF5790889.1"/>
    <property type="molecule type" value="Genomic_DNA"/>
</dbReference>
<dbReference type="Gramene" id="mRNA:HanXRQr2_Chr09g0388381">
    <property type="protein sequence ID" value="mRNA:HanXRQr2_Chr09g0388381"/>
    <property type="gene ID" value="HanXRQr2_Chr09g0388381"/>
</dbReference>
<dbReference type="InParanoid" id="A0A251TVG5"/>
<evidence type="ECO:0000313" key="2">
    <source>
        <dbReference type="EMBL" id="OTG15118.1"/>
    </source>
</evidence>
<evidence type="ECO:0000313" key="1">
    <source>
        <dbReference type="EMBL" id="KAF5790889.1"/>
    </source>
</evidence>